<evidence type="ECO:0000313" key="1">
    <source>
        <dbReference type="EMBL" id="TGY91934.1"/>
    </source>
</evidence>
<comment type="caution">
    <text evidence="1">The sequence shown here is derived from an EMBL/GenBank/DDBJ whole genome shotgun (WGS) entry which is preliminary data.</text>
</comment>
<sequence length="562" mass="65450">MRVVGIGHQDFSRLIQNNYFYIDKTEFIREWWENGDLVTLIARPRRFGKTLNMSMLEQFFSVSYAGQKELFEGLSVWKDERYQELQGTFPVISLSFANVKETNYANARRKICQILEDLYADHAFLLKSEVLEEPDQAFFRRITVDMGDTEATMAIHHLSKYLSRYYGKKVIILLDEYDTPMQEAFMYGYWQELTEFIRSMFNSSFKTNPYMERAVLTGITRVSKESIFSDLNHLKVVTTTSNQYAECFGFTEKEVFLALEEFSLADRKEEVKTWYDGFTFGDKRDIYNPWSVINYLAERKPGAYWANTSSNSLIGKLVREGTGNMKECFERLLQGGSIRTLMDEQIVFSMLEHDEDAVWSLLVASGYMKVKSLNIRMYETGEWENEYELELTNFEVRMVLRRMVRNWFARAKADYNDFVKALLLGDVEAMNEYMNRVALETFSSFDTGKHPAKSEPERFYHGFVLGLMVELAGRYALTSNRESGFGRYDVMLEPLKEGEDAFILEFKVFQPKREQDLQDTVKAALAQIEEKNYTAGLLAKGISQERIRCYGFAFQGKTVLIG</sequence>
<dbReference type="Proteomes" id="UP000304953">
    <property type="component" value="Unassembled WGS sequence"/>
</dbReference>
<gene>
    <name evidence="1" type="ORF">E5329_19890</name>
</gene>
<accession>A0AC61RRJ8</accession>
<organism evidence="1 2">
    <name type="scientific">Petralouisia muris</name>
    <dbReference type="NCBI Taxonomy" id="3032872"/>
    <lineage>
        <taxon>Bacteria</taxon>
        <taxon>Bacillati</taxon>
        <taxon>Bacillota</taxon>
        <taxon>Clostridia</taxon>
        <taxon>Lachnospirales</taxon>
        <taxon>Lachnospiraceae</taxon>
        <taxon>Petralouisia</taxon>
    </lineage>
</organism>
<dbReference type="EMBL" id="SRYA01000050">
    <property type="protein sequence ID" value="TGY91934.1"/>
    <property type="molecule type" value="Genomic_DNA"/>
</dbReference>
<name>A0AC61RRJ8_9FIRM</name>
<evidence type="ECO:0000313" key="2">
    <source>
        <dbReference type="Proteomes" id="UP000304953"/>
    </source>
</evidence>
<protein>
    <submittedName>
        <fullName evidence="1">Uncharacterized protein</fullName>
    </submittedName>
</protein>
<proteinExistence type="predicted"/>
<keyword evidence="2" id="KW-1185">Reference proteome</keyword>
<reference evidence="1" key="1">
    <citation type="submission" date="2019-04" db="EMBL/GenBank/DDBJ databases">
        <title>Microbes associate with the intestines of laboratory mice.</title>
        <authorList>
            <person name="Navarre W."/>
            <person name="Wong E."/>
            <person name="Huang K."/>
            <person name="Tropini C."/>
            <person name="Ng K."/>
            <person name="Yu B."/>
        </authorList>
    </citation>
    <scope>NUCLEOTIDE SEQUENCE</scope>
    <source>
        <strain evidence="1">NM01_1-7b</strain>
    </source>
</reference>